<reference evidence="1 2" key="1">
    <citation type="submission" date="2018-08" db="EMBL/GenBank/DDBJ databases">
        <title>Fibrisoma montanum sp. nov., isolated from Danxia mountain soil.</title>
        <authorList>
            <person name="Huang Y."/>
        </authorList>
    </citation>
    <scope>NUCLEOTIDE SEQUENCE [LARGE SCALE GENOMIC DNA]</scope>
    <source>
        <strain evidence="1 2">HYT19</strain>
    </source>
</reference>
<dbReference type="EMBL" id="QXED01000003">
    <property type="protein sequence ID" value="RIV23598.1"/>
    <property type="molecule type" value="Genomic_DNA"/>
</dbReference>
<protein>
    <submittedName>
        <fullName evidence="1">Uncharacterized protein</fullName>
    </submittedName>
</protein>
<accession>A0A418MB51</accession>
<sequence length="70" mass="8053">MMLVRVYAKRLALLGKTEQFRIDLKPGQRSTFSVDCDYLFKSPRFRYRIGSVTGKGAVSDKREDLTAYTT</sequence>
<name>A0A418MB51_9BACT</name>
<keyword evidence="2" id="KW-1185">Reference proteome</keyword>
<gene>
    <name evidence="1" type="ORF">DYU11_11495</name>
</gene>
<dbReference type="AlphaFoldDB" id="A0A418MB51"/>
<proteinExistence type="predicted"/>
<organism evidence="1 2">
    <name type="scientific">Fibrisoma montanum</name>
    <dbReference type="NCBI Taxonomy" id="2305895"/>
    <lineage>
        <taxon>Bacteria</taxon>
        <taxon>Pseudomonadati</taxon>
        <taxon>Bacteroidota</taxon>
        <taxon>Cytophagia</taxon>
        <taxon>Cytophagales</taxon>
        <taxon>Spirosomataceae</taxon>
        <taxon>Fibrisoma</taxon>
    </lineage>
</organism>
<comment type="caution">
    <text evidence="1">The sequence shown here is derived from an EMBL/GenBank/DDBJ whole genome shotgun (WGS) entry which is preliminary data.</text>
</comment>
<evidence type="ECO:0000313" key="1">
    <source>
        <dbReference type="EMBL" id="RIV23598.1"/>
    </source>
</evidence>
<dbReference type="Proteomes" id="UP000283523">
    <property type="component" value="Unassembled WGS sequence"/>
</dbReference>
<evidence type="ECO:0000313" key="2">
    <source>
        <dbReference type="Proteomes" id="UP000283523"/>
    </source>
</evidence>